<dbReference type="InterPro" id="IPR037401">
    <property type="entry name" value="SnoaL-like"/>
</dbReference>
<dbReference type="Gene3D" id="3.10.450.50">
    <property type="match status" value="1"/>
</dbReference>
<gene>
    <name evidence="2" type="ORF">WT83_21205</name>
</gene>
<evidence type="ECO:0000259" key="1">
    <source>
        <dbReference type="Pfam" id="PF12680"/>
    </source>
</evidence>
<accession>A0A108EFL4</accession>
<reference evidence="2 3" key="1">
    <citation type="submission" date="2015-11" db="EMBL/GenBank/DDBJ databases">
        <title>Expanding the genomic diversity of Burkholderia species for the development of highly accurate diagnostics.</title>
        <authorList>
            <person name="Sahl J."/>
            <person name="Keim P."/>
            <person name="Wagner D."/>
        </authorList>
    </citation>
    <scope>NUCLEOTIDE SEQUENCE [LARGE SCALE GENOMIC DNA]</scope>
    <source>
        <strain evidence="2 3">MSMB793WGS</strain>
    </source>
</reference>
<sequence length="132" mass="14732">MASSSDALYTRQVDTYLKALERGNVAEICALFAPDAQIYSPFLGWMAPHPFFEKVVAASGQSRITPIDICVSTTGARRATGYFVYDWGLKDGSEVRFECVDVFEFDGDARIERMIIVYDTHPVRSTVGDKYA</sequence>
<dbReference type="InterPro" id="IPR032710">
    <property type="entry name" value="NTF2-like_dom_sf"/>
</dbReference>
<dbReference type="EMBL" id="LPLZ01000063">
    <property type="protein sequence ID" value="KWN10175.1"/>
    <property type="molecule type" value="Genomic_DNA"/>
</dbReference>
<dbReference type="Proteomes" id="UP000068016">
    <property type="component" value="Unassembled WGS sequence"/>
</dbReference>
<dbReference type="AlphaFoldDB" id="A0A108EFL4"/>
<dbReference type="SUPFAM" id="SSF54427">
    <property type="entry name" value="NTF2-like"/>
    <property type="match status" value="1"/>
</dbReference>
<organism evidence="2 3">
    <name type="scientific">Burkholderia territorii</name>
    <dbReference type="NCBI Taxonomy" id="1503055"/>
    <lineage>
        <taxon>Bacteria</taxon>
        <taxon>Pseudomonadati</taxon>
        <taxon>Pseudomonadota</taxon>
        <taxon>Betaproteobacteria</taxon>
        <taxon>Burkholderiales</taxon>
        <taxon>Burkholderiaceae</taxon>
        <taxon>Burkholderia</taxon>
        <taxon>Burkholderia cepacia complex</taxon>
    </lineage>
</organism>
<name>A0A108EFL4_9BURK</name>
<comment type="caution">
    <text evidence="2">The sequence shown here is derived from an EMBL/GenBank/DDBJ whole genome shotgun (WGS) entry which is preliminary data.</text>
</comment>
<dbReference type="Pfam" id="PF12680">
    <property type="entry name" value="SnoaL_2"/>
    <property type="match status" value="1"/>
</dbReference>
<protein>
    <submittedName>
        <fullName evidence="2">Polyketide cyclase</fullName>
    </submittedName>
</protein>
<proteinExistence type="predicted"/>
<evidence type="ECO:0000313" key="3">
    <source>
        <dbReference type="Proteomes" id="UP000068016"/>
    </source>
</evidence>
<feature type="domain" description="SnoaL-like" evidence="1">
    <location>
        <begin position="13"/>
        <end position="113"/>
    </location>
</feature>
<evidence type="ECO:0000313" key="2">
    <source>
        <dbReference type="EMBL" id="KWN10175.1"/>
    </source>
</evidence>
<dbReference type="RefSeq" id="WP_060347974.1">
    <property type="nucleotide sequence ID" value="NZ_LPLZ01000063.1"/>
</dbReference>